<gene>
    <name evidence="3" type="ORF">B4088_2728</name>
</gene>
<accession>A0A162P3H6</accession>
<evidence type="ECO:0000313" key="3">
    <source>
        <dbReference type="EMBL" id="KZD65971.1"/>
    </source>
</evidence>
<organism evidence="3 4">
    <name type="scientific">Bacillus cereus</name>
    <dbReference type="NCBI Taxonomy" id="1396"/>
    <lineage>
        <taxon>Bacteria</taxon>
        <taxon>Bacillati</taxon>
        <taxon>Bacillota</taxon>
        <taxon>Bacilli</taxon>
        <taxon>Bacillales</taxon>
        <taxon>Bacillaceae</taxon>
        <taxon>Bacillus</taxon>
        <taxon>Bacillus cereus group</taxon>
    </lineage>
</organism>
<reference evidence="3 4" key="1">
    <citation type="submission" date="2015-09" db="EMBL/GenBank/DDBJ databases">
        <title>Bacillus cereus food isolates.</title>
        <authorList>
            <person name="Boekhorst J."/>
        </authorList>
    </citation>
    <scope>NUCLEOTIDE SEQUENCE [LARGE SCALE GENOMIC DNA]</scope>
    <source>
        <strain evidence="3 4">B4088</strain>
    </source>
</reference>
<dbReference type="PATRIC" id="fig|1396.535.peg.1763"/>
<dbReference type="EMBL" id="LJKE01000045">
    <property type="protein sequence ID" value="KZD65971.1"/>
    <property type="molecule type" value="Genomic_DNA"/>
</dbReference>
<comment type="caution">
    <text evidence="3">The sequence shown here is derived from an EMBL/GenBank/DDBJ whole genome shotgun (WGS) entry which is preliminary data.</text>
</comment>
<feature type="transmembrane region" description="Helical" evidence="2">
    <location>
        <begin position="5"/>
        <end position="22"/>
    </location>
</feature>
<dbReference type="Proteomes" id="UP000076482">
    <property type="component" value="Unassembled WGS sequence"/>
</dbReference>
<proteinExistence type="predicted"/>
<name>A0A162P3H6_BACCE</name>
<evidence type="ECO:0008006" key="5">
    <source>
        <dbReference type="Google" id="ProtNLM"/>
    </source>
</evidence>
<dbReference type="RefSeq" id="WP_063261193.1">
    <property type="nucleotide sequence ID" value="NZ_LJKE01000045.1"/>
</dbReference>
<evidence type="ECO:0000256" key="2">
    <source>
        <dbReference type="SAM" id="Phobius"/>
    </source>
</evidence>
<protein>
    <recommendedName>
        <fullName evidence="5">SbsA Ig-like domain-containing protein</fullName>
    </recommendedName>
</protein>
<sequence>MKKGIVILIGVIIACVAAFYVFQSKEKTANTEQKEVKIKPLEGVEALDTPIKPNIEPDHLWKFTFDEEIDKKTIENQIYILNEQKEKVSVEVEVNNNEIVIRPPDDGYGKEKTYELIANNNIKMVDGKNIEPIHFFFITKRDEVSKVKYREDMIKIKKNQVESMEGITLVLKDLDLKGKIKKGMIILIETGDKDTPQVARKVLSVKEDRRKIAIDTEAPKFEELFDELDLYEEVPITAENIELDPIEGLTLTSVPTAYTASADSAKLYAEGKSKNSIFNFDNVKISLVGQEVAINGKMEFNKAYGIPDVQIKEKSISKFHIALEQKANTDMTVSVKTSLQEIKTKKKWEKWEKKKRLGKYKVPTSVPGLSLEGKIYIVLEGGFSGEPKWNIVFETESVVGVKSKGTNFQGYSDNDTNIKETKFYGEGKLSAEIKGVLEVSLNAYEVLSAGIEGQLGAYAETTGFANKNSTTTNPITCDKGEIGGVARGEIFIKAFPTIGSIFSKVTEYYFEERTKFAEVKFGKMEYNSCIIFQDLIPDQKEVLLKPGEEKEISLALKLVDNGTTKEETEKVGKEEMKYLSVTTKREDVVKAEVTKSGKIKLIAKELPSQQNTEIEVTYNNKKENRKKSITIPVKISDFSTTSLDQFTGYWRDENTKKLFVKIDKKSEKNIEFQAFDYVDIWYKGDVQFNAFKQNALSGKAKHLGGGEMDAPVEELKKAQDFTIEKISENKIKVRLGEGVNNLKRSSKKEFEKEQAAIYEGLSTPDTQPNQKPDAQSNQSKKVDGTYEGTATQSEPNVQTEATFKQIDDKTATLVSSQWALNSEGVTTKYRGEIQTTAVKQNDSTWTFTWKDNNDSKGTGTITFQGENATLDLKGDISNPLDMGTISTKTQLKKKS</sequence>
<dbReference type="PROSITE" id="PS51257">
    <property type="entry name" value="PROKAR_LIPOPROTEIN"/>
    <property type="match status" value="1"/>
</dbReference>
<evidence type="ECO:0000256" key="1">
    <source>
        <dbReference type="SAM" id="MobiDB-lite"/>
    </source>
</evidence>
<feature type="region of interest" description="Disordered" evidence="1">
    <location>
        <begin position="759"/>
        <end position="794"/>
    </location>
</feature>
<feature type="compositionally biased region" description="Polar residues" evidence="1">
    <location>
        <begin position="763"/>
        <end position="779"/>
    </location>
</feature>
<evidence type="ECO:0000313" key="4">
    <source>
        <dbReference type="Proteomes" id="UP000076482"/>
    </source>
</evidence>
<dbReference type="AlphaFoldDB" id="A0A162P3H6"/>
<keyword evidence="2" id="KW-1133">Transmembrane helix</keyword>
<keyword evidence="2" id="KW-0812">Transmembrane</keyword>
<keyword evidence="2" id="KW-0472">Membrane</keyword>